<keyword evidence="4" id="KW-0808">Transferase</keyword>
<feature type="compositionally biased region" description="Low complexity" evidence="11">
    <location>
        <begin position="209"/>
        <end position="227"/>
    </location>
</feature>
<dbReference type="CDD" id="cd06652">
    <property type="entry name" value="STKc_MEKK2"/>
    <property type="match status" value="1"/>
</dbReference>
<dbReference type="SUPFAM" id="SSF54277">
    <property type="entry name" value="CAD &amp; PB1 domains"/>
    <property type="match status" value="1"/>
</dbReference>
<evidence type="ECO:0000256" key="11">
    <source>
        <dbReference type="SAM" id="MobiDB-lite"/>
    </source>
</evidence>
<evidence type="ECO:0000256" key="10">
    <source>
        <dbReference type="PROSITE-ProRule" id="PRU10141"/>
    </source>
</evidence>
<reference evidence="14" key="1">
    <citation type="submission" date="2025-08" db="UniProtKB">
        <authorList>
            <consortium name="Ensembl"/>
        </authorList>
    </citation>
    <scope>IDENTIFICATION</scope>
</reference>
<dbReference type="PANTHER" id="PTHR11584">
    <property type="entry name" value="SERINE/THREONINE PROTEIN KINASE"/>
    <property type="match status" value="1"/>
</dbReference>
<evidence type="ECO:0000256" key="12">
    <source>
        <dbReference type="SAM" id="Phobius"/>
    </source>
</evidence>
<feature type="region of interest" description="Disordered" evidence="11">
    <location>
        <begin position="196"/>
        <end position="239"/>
    </location>
</feature>
<dbReference type="Proteomes" id="UP000694621">
    <property type="component" value="Unplaced"/>
</dbReference>
<dbReference type="PROSITE" id="PS00107">
    <property type="entry name" value="PROTEIN_KINASE_ATP"/>
    <property type="match status" value="1"/>
</dbReference>
<dbReference type="InterPro" id="IPR011009">
    <property type="entry name" value="Kinase-like_dom_sf"/>
</dbReference>
<proteinExistence type="predicted"/>
<name>A0A8B9HA70_ASTMX</name>
<keyword evidence="9" id="KW-0460">Magnesium</keyword>
<feature type="compositionally biased region" description="Low complexity" evidence="11">
    <location>
        <begin position="295"/>
        <end position="314"/>
    </location>
</feature>
<evidence type="ECO:0000313" key="14">
    <source>
        <dbReference type="Ensembl" id="ENSAMXP00005010146.1"/>
    </source>
</evidence>
<dbReference type="GO" id="GO:0005524">
    <property type="term" value="F:ATP binding"/>
    <property type="evidence" value="ECO:0007669"/>
    <property type="project" value="UniProtKB-UniRule"/>
</dbReference>
<keyword evidence="8 10" id="KW-0067">ATP-binding</keyword>
<evidence type="ECO:0000313" key="15">
    <source>
        <dbReference type="Proteomes" id="UP000694621"/>
    </source>
</evidence>
<dbReference type="InterPro" id="IPR017441">
    <property type="entry name" value="Protein_kinase_ATP_BS"/>
</dbReference>
<keyword evidence="2" id="KW-0723">Serine/threonine-protein kinase</keyword>
<feature type="domain" description="Protein kinase" evidence="13">
    <location>
        <begin position="356"/>
        <end position="616"/>
    </location>
</feature>
<evidence type="ECO:0000256" key="2">
    <source>
        <dbReference type="ARBA" id="ARBA00022527"/>
    </source>
</evidence>
<dbReference type="AlphaFoldDB" id="A0A8B9HA70"/>
<dbReference type="FunFam" id="3.10.20.90:FF:000026">
    <property type="entry name" value="Mitogen-activated protein kinase kinase kinase 3 isoform 2"/>
    <property type="match status" value="1"/>
</dbReference>
<dbReference type="Gene3D" id="1.10.510.10">
    <property type="entry name" value="Transferase(Phosphotransferase) domain 1"/>
    <property type="match status" value="1"/>
</dbReference>
<evidence type="ECO:0000256" key="1">
    <source>
        <dbReference type="ARBA" id="ARBA00001946"/>
    </source>
</evidence>
<feature type="transmembrane region" description="Helical" evidence="12">
    <location>
        <begin position="32"/>
        <end position="54"/>
    </location>
</feature>
<accession>A0A8B9HA70</accession>
<evidence type="ECO:0000256" key="8">
    <source>
        <dbReference type="ARBA" id="ARBA00022840"/>
    </source>
</evidence>
<organism evidence="14 15">
    <name type="scientific">Astyanax mexicanus</name>
    <name type="common">Blind cave fish</name>
    <name type="synonym">Astyanax fasciatus mexicanus</name>
    <dbReference type="NCBI Taxonomy" id="7994"/>
    <lineage>
        <taxon>Eukaryota</taxon>
        <taxon>Metazoa</taxon>
        <taxon>Chordata</taxon>
        <taxon>Craniata</taxon>
        <taxon>Vertebrata</taxon>
        <taxon>Euteleostomi</taxon>
        <taxon>Actinopterygii</taxon>
        <taxon>Neopterygii</taxon>
        <taxon>Teleostei</taxon>
        <taxon>Ostariophysi</taxon>
        <taxon>Characiformes</taxon>
        <taxon>Characoidei</taxon>
        <taxon>Acestrorhamphidae</taxon>
        <taxon>Acestrorhamphinae</taxon>
        <taxon>Astyanax</taxon>
    </lineage>
</organism>
<dbReference type="FunFam" id="1.10.510.10:FF:000071">
    <property type="entry name" value="Mitogen-activated protein kinase kinase kinase 3 isoform 2"/>
    <property type="match status" value="1"/>
</dbReference>
<evidence type="ECO:0000256" key="7">
    <source>
        <dbReference type="ARBA" id="ARBA00022777"/>
    </source>
</evidence>
<dbReference type="Pfam" id="PF00069">
    <property type="entry name" value="Pkinase"/>
    <property type="match status" value="1"/>
</dbReference>
<sequence>MQDLVELHRSSRPAMSLSDLGKPKASSPKNQVLFNICVLYIFSNSMSFCFFRILQFPRPLRLDDLSTKAKVAFGQAMDLHYTNNELVIPLSTQDDLDKAVELLDRSVHMKSLKILLVLPASSQNSVSSMDLLPTRDNLDNTDSNNMLAIIGSQSTDRSSPPPGYIPDALQQVARNGSFTSINSEGEFIPESMDQMLDPLSMSSPENSASGSCPSLDSPLDSDSYPKSRMPRAQSYPDNHQEFAECDIPVFEKSGKGGTYPRRYHISFCQQDYSDGRKTFPRARRTQGHGFRSPVSFSPTDQSPSTSSGSSIFTPELEEPGRRRRGSDIEPNPNTNPTLSVMDISPPSRSPRAPTNWRLGKLLGQGAFGRVFLCYDADTGRELAVKQVQFDPDSPETSKEVSALECEIQLLKNLFHERIVQYYGCLRDTHERTLSIFMEYMPGGSIKDQLKSYGALTENVTRKYTRQILEGVCYLHSNMIVHRDIKGANILRDSAGNVKLGDFGASRRLQTICLSGTGIKSVTGTPYWMSPEVISGEGYGRKADIWSVGCTVVEMLTLRPPWAEFEAMAAIFKIATQPTNPALPAHVSDHCRDFLKRIFVETKQRPAAEELLRHIFVH</sequence>
<dbReference type="InterPro" id="IPR000270">
    <property type="entry name" value="PB1_dom"/>
</dbReference>
<dbReference type="SUPFAM" id="SSF56112">
    <property type="entry name" value="Protein kinase-like (PK-like)"/>
    <property type="match status" value="1"/>
</dbReference>
<feature type="region of interest" description="Disordered" evidence="11">
    <location>
        <begin position="277"/>
        <end position="351"/>
    </location>
</feature>
<evidence type="ECO:0000256" key="9">
    <source>
        <dbReference type="ARBA" id="ARBA00022842"/>
    </source>
</evidence>
<protein>
    <submittedName>
        <fullName evidence="14">Mitogen-activated protein kinase kinase kinase 2</fullName>
    </submittedName>
</protein>
<dbReference type="GO" id="GO:0004674">
    <property type="term" value="F:protein serine/threonine kinase activity"/>
    <property type="evidence" value="ECO:0007669"/>
    <property type="project" value="UniProtKB-KW"/>
</dbReference>
<keyword evidence="12" id="KW-0472">Membrane</keyword>
<dbReference type="Gene3D" id="3.10.20.90">
    <property type="entry name" value="Phosphatidylinositol 3-kinase Catalytic Subunit, Chain A, domain 1"/>
    <property type="match status" value="1"/>
</dbReference>
<dbReference type="SMART" id="SM00220">
    <property type="entry name" value="S_TKc"/>
    <property type="match status" value="1"/>
</dbReference>
<keyword evidence="12" id="KW-0812">Transmembrane</keyword>
<dbReference type="Pfam" id="PF00564">
    <property type="entry name" value="PB1"/>
    <property type="match status" value="1"/>
</dbReference>
<feature type="binding site" evidence="10">
    <location>
        <position position="385"/>
    </location>
    <ligand>
        <name>ATP</name>
        <dbReference type="ChEBI" id="CHEBI:30616"/>
    </ligand>
</feature>
<keyword evidence="3" id="KW-0597">Phosphoprotein</keyword>
<evidence type="ECO:0000259" key="13">
    <source>
        <dbReference type="PROSITE" id="PS50011"/>
    </source>
</evidence>
<keyword evidence="7" id="KW-0418">Kinase</keyword>
<keyword evidence="5" id="KW-0479">Metal-binding</keyword>
<dbReference type="Ensembl" id="ENSAMXT00005011293.1">
    <property type="protein sequence ID" value="ENSAMXP00005010146.1"/>
    <property type="gene ID" value="ENSAMXG00005005432.1"/>
</dbReference>
<comment type="cofactor">
    <cofactor evidence="1">
        <name>Mg(2+)</name>
        <dbReference type="ChEBI" id="CHEBI:18420"/>
    </cofactor>
</comment>
<evidence type="ECO:0000256" key="3">
    <source>
        <dbReference type="ARBA" id="ARBA00022553"/>
    </source>
</evidence>
<evidence type="ECO:0000256" key="4">
    <source>
        <dbReference type="ARBA" id="ARBA00022679"/>
    </source>
</evidence>
<dbReference type="PANTHER" id="PTHR11584:SF369">
    <property type="entry name" value="MITOGEN-ACTIVATED PROTEIN KINASE KINASE KINASE 19-RELATED"/>
    <property type="match status" value="1"/>
</dbReference>
<evidence type="ECO:0000256" key="6">
    <source>
        <dbReference type="ARBA" id="ARBA00022741"/>
    </source>
</evidence>
<dbReference type="GO" id="GO:0035556">
    <property type="term" value="P:intracellular signal transduction"/>
    <property type="evidence" value="ECO:0007669"/>
    <property type="project" value="UniProtKB-ARBA"/>
</dbReference>
<dbReference type="InterPro" id="IPR000719">
    <property type="entry name" value="Prot_kinase_dom"/>
</dbReference>
<dbReference type="SMART" id="SM00666">
    <property type="entry name" value="PB1"/>
    <property type="match status" value="1"/>
</dbReference>
<dbReference type="GO" id="GO:0046872">
    <property type="term" value="F:metal ion binding"/>
    <property type="evidence" value="ECO:0007669"/>
    <property type="project" value="UniProtKB-KW"/>
</dbReference>
<keyword evidence="12" id="KW-1133">Transmembrane helix</keyword>
<evidence type="ECO:0000256" key="5">
    <source>
        <dbReference type="ARBA" id="ARBA00022723"/>
    </source>
</evidence>
<dbReference type="PROSITE" id="PS50011">
    <property type="entry name" value="PROTEIN_KINASE_DOM"/>
    <property type="match status" value="1"/>
</dbReference>
<keyword evidence="6 10" id="KW-0547">Nucleotide-binding</keyword>